<keyword evidence="3 6" id="KW-1133">Transmembrane helix</keyword>
<dbReference type="GO" id="GO:0016020">
    <property type="term" value="C:membrane"/>
    <property type="evidence" value="ECO:0007669"/>
    <property type="project" value="UniProtKB-SubCell"/>
</dbReference>
<feature type="compositionally biased region" description="Polar residues" evidence="5">
    <location>
        <begin position="1"/>
        <end position="14"/>
    </location>
</feature>
<gene>
    <name evidence="7" type="ORF">F8O01_01175</name>
</gene>
<dbReference type="Pfam" id="PF04228">
    <property type="entry name" value="Zn_peptidase"/>
    <property type="match status" value="1"/>
</dbReference>
<organism evidence="7 8">
    <name type="scientific">Pseudoclavibacter chungangensis</name>
    <dbReference type="NCBI Taxonomy" id="587635"/>
    <lineage>
        <taxon>Bacteria</taxon>
        <taxon>Bacillati</taxon>
        <taxon>Actinomycetota</taxon>
        <taxon>Actinomycetes</taxon>
        <taxon>Micrococcales</taxon>
        <taxon>Microbacteriaceae</taxon>
        <taxon>Pseudoclavibacter</taxon>
    </lineage>
</organism>
<comment type="caution">
    <text evidence="7">The sequence shown here is derived from an EMBL/GenBank/DDBJ whole genome shotgun (WGS) entry which is preliminary data.</text>
</comment>
<proteinExistence type="predicted"/>
<evidence type="ECO:0000256" key="2">
    <source>
        <dbReference type="ARBA" id="ARBA00022692"/>
    </source>
</evidence>
<feature type="region of interest" description="Disordered" evidence="5">
    <location>
        <begin position="1"/>
        <end position="21"/>
    </location>
</feature>
<dbReference type="RefSeq" id="WP_158039017.1">
    <property type="nucleotide sequence ID" value="NZ_JACCFV010000001.1"/>
</dbReference>
<sequence>MTFNENSRLDTSGVQKRGGGRTGVAVGGGSLVVVIVGFLISQFLGVDVTGLLGGGQTQDQGTYDTHDLAAECKTGADANTNVDCRMVGAANSLDAFWSGQASAMNITYQSPGFVLYTGQTQSACGTASNAVGPFYCPGDETMYIDTDFFTLMEQQLGASDGPLAQMYIVSHEWGHHIQYLLGILQQIDNSQTGPTSDGVRLELQADCFAGAWVGAAAGTRDAEGNTLLQEPTQDQIANALQAAEAVGDDHIQEQSGQVHPETFTHGTSEQRMQWFTTGYKSGWQACDTFSIDGTQL</sequence>
<keyword evidence="8" id="KW-1185">Reference proteome</keyword>
<evidence type="ECO:0000256" key="6">
    <source>
        <dbReference type="SAM" id="Phobius"/>
    </source>
</evidence>
<dbReference type="AlphaFoldDB" id="A0A7J5C1U3"/>
<protein>
    <submittedName>
        <fullName evidence="7">Neutral zinc metallopeptidase</fullName>
    </submittedName>
</protein>
<evidence type="ECO:0000256" key="4">
    <source>
        <dbReference type="ARBA" id="ARBA00023136"/>
    </source>
</evidence>
<feature type="transmembrane region" description="Helical" evidence="6">
    <location>
        <begin position="24"/>
        <end position="44"/>
    </location>
</feature>
<dbReference type="Proteomes" id="UP000467240">
    <property type="component" value="Unassembled WGS sequence"/>
</dbReference>
<dbReference type="EMBL" id="WBJZ01000001">
    <property type="protein sequence ID" value="KAB1662584.1"/>
    <property type="molecule type" value="Genomic_DNA"/>
</dbReference>
<evidence type="ECO:0000256" key="1">
    <source>
        <dbReference type="ARBA" id="ARBA00004167"/>
    </source>
</evidence>
<reference evidence="7 8" key="1">
    <citation type="submission" date="2019-09" db="EMBL/GenBank/DDBJ databases">
        <title>Phylogeny of genus Pseudoclavibacter and closely related genus.</title>
        <authorList>
            <person name="Li Y."/>
        </authorList>
    </citation>
    <scope>NUCLEOTIDE SEQUENCE [LARGE SCALE GENOMIC DNA]</scope>
    <source>
        <strain evidence="7 8">DSM 23821</strain>
    </source>
</reference>
<evidence type="ECO:0000256" key="5">
    <source>
        <dbReference type="SAM" id="MobiDB-lite"/>
    </source>
</evidence>
<keyword evidence="2 6" id="KW-0812">Transmembrane</keyword>
<comment type="subcellular location">
    <subcellularLocation>
        <location evidence="1">Membrane</location>
        <topology evidence="1">Single-pass membrane protein</topology>
    </subcellularLocation>
</comment>
<name>A0A7J5C1U3_9MICO</name>
<evidence type="ECO:0000313" key="8">
    <source>
        <dbReference type="Proteomes" id="UP000467240"/>
    </source>
</evidence>
<accession>A0A7J5C1U3</accession>
<evidence type="ECO:0000256" key="3">
    <source>
        <dbReference type="ARBA" id="ARBA00022989"/>
    </source>
</evidence>
<keyword evidence="4 6" id="KW-0472">Membrane</keyword>
<dbReference type="OrthoDB" id="9774900at2"/>
<evidence type="ECO:0000313" key="7">
    <source>
        <dbReference type="EMBL" id="KAB1662584.1"/>
    </source>
</evidence>
<dbReference type="PANTHER" id="PTHR30168">
    <property type="entry name" value="PUTATIVE MEMBRANE PROTEIN YPFJ"/>
    <property type="match status" value="1"/>
</dbReference>
<dbReference type="InterPro" id="IPR007343">
    <property type="entry name" value="Uncharacterised_pept_Zn_put"/>
</dbReference>
<dbReference type="PANTHER" id="PTHR30168:SF0">
    <property type="entry name" value="INNER MEMBRANE PROTEIN"/>
    <property type="match status" value="1"/>
</dbReference>